<protein>
    <submittedName>
        <fullName evidence="1">Uncharacterized protein</fullName>
    </submittedName>
</protein>
<evidence type="ECO:0000313" key="1">
    <source>
        <dbReference type="EMBL" id="KKM67261.1"/>
    </source>
</evidence>
<accession>A0A0F9JXV7</accession>
<sequence>MRIQDIDIRVKCDIDCRLKWIVGPEHSCSLCKYYKPFDIPKVMEQIWEKIADADKQGRKIEEIHIKDDKIVTIIDESIWDEIR</sequence>
<gene>
    <name evidence="1" type="ORF">LCGC14_1472790</name>
</gene>
<reference evidence="1" key="1">
    <citation type="journal article" date="2015" name="Nature">
        <title>Complex archaea that bridge the gap between prokaryotes and eukaryotes.</title>
        <authorList>
            <person name="Spang A."/>
            <person name="Saw J.H."/>
            <person name="Jorgensen S.L."/>
            <person name="Zaremba-Niedzwiedzka K."/>
            <person name="Martijn J."/>
            <person name="Lind A.E."/>
            <person name="van Eijk R."/>
            <person name="Schleper C."/>
            <person name="Guy L."/>
            <person name="Ettema T.J."/>
        </authorList>
    </citation>
    <scope>NUCLEOTIDE SEQUENCE</scope>
</reference>
<dbReference type="AlphaFoldDB" id="A0A0F9JXV7"/>
<organism evidence="1">
    <name type="scientific">marine sediment metagenome</name>
    <dbReference type="NCBI Taxonomy" id="412755"/>
    <lineage>
        <taxon>unclassified sequences</taxon>
        <taxon>metagenomes</taxon>
        <taxon>ecological metagenomes</taxon>
    </lineage>
</organism>
<comment type="caution">
    <text evidence="1">The sequence shown here is derived from an EMBL/GenBank/DDBJ whole genome shotgun (WGS) entry which is preliminary data.</text>
</comment>
<proteinExistence type="predicted"/>
<dbReference type="EMBL" id="LAZR01010379">
    <property type="protein sequence ID" value="KKM67261.1"/>
    <property type="molecule type" value="Genomic_DNA"/>
</dbReference>
<name>A0A0F9JXV7_9ZZZZ</name>